<organism evidence="1 2">
    <name type="scientific">Peronospora destructor</name>
    <dbReference type="NCBI Taxonomy" id="86335"/>
    <lineage>
        <taxon>Eukaryota</taxon>
        <taxon>Sar</taxon>
        <taxon>Stramenopiles</taxon>
        <taxon>Oomycota</taxon>
        <taxon>Peronosporomycetes</taxon>
        <taxon>Peronosporales</taxon>
        <taxon>Peronosporaceae</taxon>
        <taxon>Peronospora</taxon>
    </lineage>
</organism>
<proteinExistence type="predicted"/>
<protein>
    <submittedName>
        <fullName evidence="1">Uncharacterized protein</fullName>
    </submittedName>
</protein>
<reference evidence="1" key="1">
    <citation type="submission" date="2022-12" db="EMBL/GenBank/DDBJ databases">
        <authorList>
            <person name="Webb A."/>
        </authorList>
    </citation>
    <scope>NUCLEOTIDE SEQUENCE</scope>
    <source>
        <strain evidence="1">Pd1</strain>
    </source>
</reference>
<name>A0AAV0UMY9_9STRA</name>
<accession>A0AAV0UMY9</accession>
<gene>
    <name evidence="1" type="ORF">PDE001_LOCUS6842</name>
</gene>
<dbReference type="EMBL" id="CANTFM010001318">
    <property type="protein sequence ID" value="CAI5738215.1"/>
    <property type="molecule type" value="Genomic_DNA"/>
</dbReference>
<evidence type="ECO:0000313" key="2">
    <source>
        <dbReference type="Proteomes" id="UP001162029"/>
    </source>
</evidence>
<keyword evidence="2" id="KW-1185">Reference proteome</keyword>
<sequence length="123" mass="13476">MTLSALVDVKEFRPKRNVLRTIVEDVPRGKGRVCVELARDKETWGHDANVVMLAHNMKHTLLDKDLPSVIFLASPTKEGANVAGWCSGVVHGGQEEEKESQSSTGLRAGDRDKIANHFGLSVD</sequence>
<dbReference type="AlphaFoldDB" id="A0AAV0UMY9"/>
<dbReference type="Proteomes" id="UP001162029">
    <property type="component" value="Unassembled WGS sequence"/>
</dbReference>
<comment type="caution">
    <text evidence="1">The sequence shown here is derived from an EMBL/GenBank/DDBJ whole genome shotgun (WGS) entry which is preliminary data.</text>
</comment>
<evidence type="ECO:0000313" key="1">
    <source>
        <dbReference type="EMBL" id="CAI5738215.1"/>
    </source>
</evidence>